<keyword evidence="2" id="KW-1185">Reference proteome</keyword>
<evidence type="ECO:0000313" key="1">
    <source>
        <dbReference type="EMBL" id="QQT56177.1"/>
    </source>
</evidence>
<name>A0ABX7CVS4_SPHMU</name>
<reference evidence="1 2" key="1">
    <citation type="submission" date="2021-01" db="EMBL/GenBank/DDBJ databases">
        <title>FDA dAtabase for Regulatory Grade micrObial Sequences (FDA-ARGOS): Supporting development and validation of Infectious Disease Dx tests.</title>
        <authorList>
            <person name="Sproer C."/>
            <person name="Gronow S."/>
            <person name="Severitt S."/>
            <person name="Schroder I."/>
            <person name="Tallon L."/>
            <person name="Sadzewicz L."/>
            <person name="Zhao X."/>
            <person name="Boylan J."/>
            <person name="Ott S."/>
            <person name="Bowen H."/>
            <person name="Vavikolanu K."/>
            <person name="Mehta A."/>
            <person name="Aluvathingal J."/>
            <person name="Nadendla S."/>
            <person name="Lowell S."/>
            <person name="Myers T."/>
            <person name="Yan Y."/>
            <person name="Sichtig H."/>
        </authorList>
    </citation>
    <scope>NUCLEOTIDE SEQUENCE [LARGE SCALE GENOMIC DNA]</scope>
    <source>
        <strain evidence="1 2">FDAARGOS_1141</strain>
    </source>
</reference>
<protein>
    <recommendedName>
        <fullName evidence="3">TraB/GumN family protein</fullName>
    </recommendedName>
</protein>
<proteinExistence type="predicted"/>
<evidence type="ECO:0008006" key="3">
    <source>
        <dbReference type="Google" id="ProtNLM"/>
    </source>
</evidence>
<gene>
    <name evidence="1" type="ORF">I6I98_13300</name>
</gene>
<evidence type="ECO:0000313" key="2">
    <source>
        <dbReference type="Proteomes" id="UP000595498"/>
    </source>
</evidence>
<dbReference type="EMBL" id="CP068224">
    <property type="protein sequence ID" value="QQT56177.1"/>
    <property type="molecule type" value="Genomic_DNA"/>
</dbReference>
<sequence>MDLNRSISMINILKRLLAVLLILLSSISFSYSQDKVDIILIGTYHFNNPGNDAAKTTARNILSEKDQMGLEELTNAINKKGRPDQIFVESPHAEAKKLNEIYQLYLSNDFNKFTDTIGNKRLQKLYIEGETFQLAFRLGKKSNNKEVFPIDTMIQMRFDLLSKELNANPVLKAAYDNKLGELSKGFNEGIGKESMRDVLLRLNEEDIYFQNKSFYISLANKVGVSNGYFGSILVSDWYKRNLLMYANIQSQLKKSTKTAVILVGVGHAAMFREFFKNDPSFNLVELKDIL</sequence>
<dbReference type="InterPro" id="IPR043749">
    <property type="entry name" value="DUF5694"/>
</dbReference>
<dbReference type="Proteomes" id="UP000595498">
    <property type="component" value="Chromosome"/>
</dbReference>
<organism evidence="1 2">
    <name type="scientific">Sphingobacterium multivorum</name>
    <dbReference type="NCBI Taxonomy" id="28454"/>
    <lineage>
        <taxon>Bacteria</taxon>
        <taxon>Pseudomonadati</taxon>
        <taxon>Bacteroidota</taxon>
        <taxon>Sphingobacteriia</taxon>
        <taxon>Sphingobacteriales</taxon>
        <taxon>Sphingobacteriaceae</taxon>
        <taxon>Sphingobacterium</taxon>
    </lineage>
</organism>
<dbReference type="Pfam" id="PF18950">
    <property type="entry name" value="DUF5694"/>
    <property type="match status" value="1"/>
</dbReference>
<accession>A0ABX7CVS4</accession>